<dbReference type="EMBL" id="AYKW01000056">
    <property type="protein sequence ID" value="PIL25431.1"/>
    <property type="molecule type" value="Genomic_DNA"/>
</dbReference>
<sequence length="159" mass="17446">MITEPSIGFAAKLLCIPCYERWPLSLLPVSTYPISAYPFPAFKSAPLVAPIPSTFPMLSFNSPASLGSEPVSYFRAMWTTAKAKANTLVATLSREPKSRVDGFRLDGRAEGGPNLEGFGADPLMTGDVVYETVLGWQEGRAHMQVKHYSNKHVLHEFPT</sequence>
<organism evidence="1 2">
    <name type="scientific">Ganoderma sinense ZZ0214-1</name>
    <dbReference type="NCBI Taxonomy" id="1077348"/>
    <lineage>
        <taxon>Eukaryota</taxon>
        <taxon>Fungi</taxon>
        <taxon>Dikarya</taxon>
        <taxon>Basidiomycota</taxon>
        <taxon>Agaricomycotina</taxon>
        <taxon>Agaricomycetes</taxon>
        <taxon>Polyporales</taxon>
        <taxon>Polyporaceae</taxon>
        <taxon>Ganoderma</taxon>
    </lineage>
</organism>
<accession>A0A2G8RV95</accession>
<evidence type="ECO:0000313" key="1">
    <source>
        <dbReference type="EMBL" id="PIL25431.1"/>
    </source>
</evidence>
<evidence type="ECO:0000313" key="2">
    <source>
        <dbReference type="Proteomes" id="UP000230002"/>
    </source>
</evidence>
<reference evidence="1 2" key="1">
    <citation type="journal article" date="2015" name="Sci. Rep.">
        <title>Chromosome-level genome map provides insights into diverse defense mechanisms in the medicinal fungus Ganoderma sinense.</title>
        <authorList>
            <person name="Zhu Y."/>
            <person name="Xu J."/>
            <person name="Sun C."/>
            <person name="Zhou S."/>
            <person name="Xu H."/>
            <person name="Nelson D.R."/>
            <person name="Qian J."/>
            <person name="Song J."/>
            <person name="Luo H."/>
            <person name="Xiang L."/>
            <person name="Li Y."/>
            <person name="Xu Z."/>
            <person name="Ji A."/>
            <person name="Wang L."/>
            <person name="Lu S."/>
            <person name="Hayward A."/>
            <person name="Sun W."/>
            <person name="Li X."/>
            <person name="Schwartz D.C."/>
            <person name="Wang Y."/>
            <person name="Chen S."/>
        </authorList>
    </citation>
    <scope>NUCLEOTIDE SEQUENCE [LARGE SCALE GENOMIC DNA]</scope>
    <source>
        <strain evidence="1 2">ZZ0214-1</strain>
    </source>
</reference>
<dbReference type="STRING" id="1077348.A0A2G8RV95"/>
<dbReference type="Proteomes" id="UP000230002">
    <property type="component" value="Unassembled WGS sequence"/>
</dbReference>
<proteinExistence type="predicted"/>
<protein>
    <submittedName>
        <fullName evidence="1">Uncharacterized protein</fullName>
    </submittedName>
</protein>
<name>A0A2G8RV95_9APHY</name>
<dbReference type="AlphaFoldDB" id="A0A2G8RV95"/>
<gene>
    <name evidence="1" type="ORF">GSI_13321</name>
</gene>
<dbReference type="OrthoDB" id="2656887at2759"/>
<keyword evidence="2" id="KW-1185">Reference proteome</keyword>
<comment type="caution">
    <text evidence="1">The sequence shown here is derived from an EMBL/GenBank/DDBJ whole genome shotgun (WGS) entry which is preliminary data.</text>
</comment>